<gene>
    <name evidence="1" type="ORF">GCM10020366_02190</name>
    <name evidence="2" type="ORF">GCM10020366_03440</name>
    <name evidence="3" type="ORF">GCM10020366_04960</name>
</gene>
<proteinExistence type="predicted"/>
<reference evidence="4" key="2">
    <citation type="journal article" date="2019" name="Int. J. Syst. Evol. Microbiol.">
        <title>The Global Catalogue of Microorganisms (GCM) 10K type strain sequencing project: providing services to taxonomists for standard genome sequencing and annotation.</title>
        <authorList>
            <consortium name="The Broad Institute Genomics Platform"/>
            <consortium name="The Broad Institute Genome Sequencing Center for Infectious Disease"/>
            <person name="Wu L."/>
            <person name="Ma J."/>
        </authorList>
    </citation>
    <scope>NUCLEOTIDE SEQUENCE [LARGE SCALE GENOMIC DNA]</scope>
    <source>
        <strain evidence="4">JCM 9687</strain>
    </source>
</reference>
<dbReference type="EMBL" id="BAAAYK010000006">
    <property type="protein sequence ID" value="GAA3352719.1"/>
    <property type="molecule type" value="Genomic_DNA"/>
</dbReference>
<protein>
    <submittedName>
        <fullName evidence="2">Uncharacterized protein</fullName>
    </submittedName>
</protein>
<comment type="caution">
    <text evidence="2">The sequence shown here is derived from an EMBL/GenBank/DDBJ whole genome shotgun (WGS) entry which is preliminary data.</text>
</comment>
<evidence type="ECO:0000313" key="3">
    <source>
        <dbReference type="EMBL" id="GAA3353046.1"/>
    </source>
</evidence>
<dbReference type="Proteomes" id="UP001500483">
    <property type="component" value="Unassembled WGS sequence"/>
</dbReference>
<reference evidence="2" key="1">
    <citation type="journal article" date="2014" name="Int. J. Syst. Evol. Microbiol.">
        <title>Complete genome of a new Firmicutes species belonging to the dominant human colonic microbiota ('Ruminococcus bicirculans') reveals two chromosomes and a selective capacity to utilize plant glucans.</title>
        <authorList>
            <consortium name="NISC Comparative Sequencing Program"/>
            <person name="Wegmann U."/>
            <person name="Louis P."/>
            <person name="Goesmann A."/>
            <person name="Henrissat B."/>
            <person name="Duncan S.H."/>
            <person name="Flint H.J."/>
        </authorList>
    </citation>
    <scope>NUCLEOTIDE SEQUENCE</scope>
    <source>
        <strain evidence="2">JCM 9687</strain>
    </source>
</reference>
<evidence type="ECO:0000313" key="1">
    <source>
        <dbReference type="EMBL" id="GAA3352459.1"/>
    </source>
</evidence>
<accession>A0ABP6RIV2</accession>
<evidence type="ECO:0000313" key="4">
    <source>
        <dbReference type="Proteomes" id="UP001500483"/>
    </source>
</evidence>
<dbReference type="EMBL" id="BAAAYK010000011">
    <property type="protein sequence ID" value="GAA3353046.1"/>
    <property type="molecule type" value="Genomic_DNA"/>
</dbReference>
<sequence length="161" mass="17225">MPPGESVLSAAYFQYRQGVVSQSHRVAHCAFGEFSEADSAWFSWCRREFPSSLIEITAKPGEPPGSGQAQPCSPCVQCLLLLTAAVEVQEDTSPPVRGLAEKSVAVIMRKAQWMLDDAAVQVSKGACGSAEYAELATTLGDLARLMQDKAEEAQAAETSND</sequence>
<keyword evidence="4" id="KW-1185">Reference proteome</keyword>
<dbReference type="EMBL" id="BAAAYK010000004">
    <property type="protein sequence ID" value="GAA3352459.1"/>
    <property type="molecule type" value="Genomic_DNA"/>
</dbReference>
<organism evidence="2 4">
    <name type="scientific">Saccharopolyspora gregorii</name>
    <dbReference type="NCBI Taxonomy" id="33914"/>
    <lineage>
        <taxon>Bacteria</taxon>
        <taxon>Bacillati</taxon>
        <taxon>Actinomycetota</taxon>
        <taxon>Actinomycetes</taxon>
        <taxon>Pseudonocardiales</taxon>
        <taxon>Pseudonocardiaceae</taxon>
        <taxon>Saccharopolyspora</taxon>
    </lineage>
</organism>
<name>A0ABP6RIV2_9PSEU</name>
<reference evidence="2" key="3">
    <citation type="submission" date="2023-12" db="EMBL/GenBank/DDBJ databases">
        <authorList>
            <person name="Sun Q."/>
            <person name="Inoue M."/>
        </authorList>
    </citation>
    <scope>NUCLEOTIDE SEQUENCE</scope>
    <source>
        <strain evidence="2">JCM 9687</strain>
    </source>
</reference>
<evidence type="ECO:0000313" key="2">
    <source>
        <dbReference type="EMBL" id="GAA3352719.1"/>
    </source>
</evidence>